<dbReference type="Proteomes" id="UP000509704">
    <property type="component" value="Chromosome 7"/>
</dbReference>
<dbReference type="Pfam" id="PF20842">
    <property type="entry name" value="Rax2_2"/>
    <property type="match status" value="1"/>
</dbReference>
<dbReference type="InterPro" id="IPR048265">
    <property type="entry name" value="Rax2-like_third"/>
</dbReference>
<dbReference type="GO" id="GO:0005935">
    <property type="term" value="C:cellular bud neck"/>
    <property type="evidence" value="ECO:0007669"/>
    <property type="project" value="TreeGrafter"/>
</dbReference>
<protein>
    <recommendedName>
        <fullName evidence="9">Bud site selection protein RAX2</fullName>
    </recommendedName>
</protein>
<dbReference type="GO" id="GO:0000282">
    <property type="term" value="P:cellular bud site selection"/>
    <property type="evidence" value="ECO:0007669"/>
    <property type="project" value="TreeGrafter"/>
</dbReference>
<evidence type="ECO:0008006" key="9">
    <source>
        <dbReference type="Google" id="ProtNLM"/>
    </source>
</evidence>
<dbReference type="EMBL" id="CP058610">
    <property type="protein sequence ID" value="QLG74567.1"/>
    <property type="molecule type" value="Genomic_DNA"/>
</dbReference>
<reference evidence="7 8" key="1">
    <citation type="submission" date="2020-07" db="EMBL/GenBank/DDBJ databases">
        <title>The yeast mating-type switching endonuclease HO is a domesticated member of an unorthodox homing genetic element family.</title>
        <authorList>
            <person name="Coughlan A.Y."/>
            <person name="Lombardi L."/>
            <person name="Braun-Galleani S."/>
            <person name="Martos A.R."/>
            <person name="Galeote V."/>
            <person name="Bigey F."/>
            <person name="Dequin S."/>
            <person name="Byrne K.P."/>
            <person name="Wolfe K.H."/>
        </authorList>
    </citation>
    <scope>NUCLEOTIDE SEQUENCE [LARGE SCALE GENOMIC DNA]</scope>
    <source>
        <strain evidence="7 8">NRRL Y-6702</strain>
    </source>
</reference>
<keyword evidence="8" id="KW-1185">Reference proteome</keyword>
<dbReference type="AlphaFoldDB" id="A0A7H9B7I4"/>
<dbReference type="InterPro" id="IPR024982">
    <property type="entry name" value="Rax2-like_C"/>
</dbReference>
<keyword evidence="2" id="KW-0472">Membrane</keyword>
<evidence type="ECO:0000313" key="7">
    <source>
        <dbReference type="EMBL" id="QLG74567.1"/>
    </source>
</evidence>
<feature type="chain" id="PRO_5029006471" description="Bud site selection protein RAX2" evidence="3">
    <location>
        <begin position="20"/>
        <end position="1208"/>
    </location>
</feature>
<dbReference type="RefSeq" id="XP_037146292.1">
    <property type="nucleotide sequence ID" value="XM_037290397.1"/>
</dbReference>
<evidence type="ECO:0000256" key="2">
    <source>
        <dbReference type="SAM" id="Phobius"/>
    </source>
</evidence>
<evidence type="ECO:0000259" key="4">
    <source>
        <dbReference type="Pfam" id="PF12768"/>
    </source>
</evidence>
<dbReference type="GeneID" id="59238350"/>
<evidence type="ECO:0000259" key="6">
    <source>
        <dbReference type="Pfam" id="PF20843"/>
    </source>
</evidence>
<feature type="signal peptide" evidence="3">
    <location>
        <begin position="1"/>
        <end position="19"/>
    </location>
</feature>
<dbReference type="PANTHER" id="PTHR31778:SF2">
    <property type="entry name" value="BUD SITE SELECTION PROTEIN RAX2"/>
    <property type="match status" value="1"/>
</dbReference>
<dbReference type="SUPFAM" id="SSF50998">
    <property type="entry name" value="Quinoprotein alcohol dehydrogenase-like"/>
    <property type="match status" value="1"/>
</dbReference>
<dbReference type="KEGG" id="zmk:HG535_0G04500"/>
<feature type="domain" description="Rax2-like third" evidence="6">
    <location>
        <begin position="430"/>
        <end position="580"/>
    </location>
</feature>
<keyword evidence="2" id="KW-0812">Transmembrane</keyword>
<organism evidence="7 8">
    <name type="scientific">Zygotorulaspora mrakii</name>
    <name type="common">Zygosaccharomyces mrakii</name>
    <dbReference type="NCBI Taxonomy" id="42260"/>
    <lineage>
        <taxon>Eukaryota</taxon>
        <taxon>Fungi</taxon>
        <taxon>Dikarya</taxon>
        <taxon>Ascomycota</taxon>
        <taxon>Saccharomycotina</taxon>
        <taxon>Saccharomycetes</taxon>
        <taxon>Saccharomycetales</taxon>
        <taxon>Saccharomycetaceae</taxon>
        <taxon>Zygotorulaspora</taxon>
    </lineage>
</organism>
<keyword evidence="3" id="KW-0732">Signal</keyword>
<accession>A0A7H9B7I4</accession>
<dbReference type="InterPro" id="IPR048266">
    <property type="entry name" value="Rax2-like_second"/>
</dbReference>
<dbReference type="OrthoDB" id="2503993at2759"/>
<dbReference type="GO" id="GO:0005621">
    <property type="term" value="C:cellular bud scar"/>
    <property type="evidence" value="ECO:0007669"/>
    <property type="project" value="TreeGrafter"/>
</dbReference>
<evidence type="ECO:0000313" key="8">
    <source>
        <dbReference type="Proteomes" id="UP000509704"/>
    </source>
</evidence>
<dbReference type="Pfam" id="PF20843">
    <property type="entry name" value="Rax2_3"/>
    <property type="match status" value="1"/>
</dbReference>
<dbReference type="InterPro" id="IPR011047">
    <property type="entry name" value="Quinoprotein_ADH-like_sf"/>
</dbReference>
<name>A0A7H9B7I4_ZYGMR</name>
<feature type="transmembrane region" description="Helical" evidence="2">
    <location>
        <begin position="1150"/>
        <end position="1177"/>
    </location>
</feature>
<evidence type="ECO:0000256" key="1">
    <source>
        <dbReference type="SAM" id="MobiDB-lite"/>
    </source>
</evidence>
<feature type="compositionally biased region" description="Low complexity" evidence="1">
    <location>
        <begin position="1122"/>
        <end position="1139"/>
    </location>
</feature>
<evidence type="ECO:0000256" key="3">
    <source>
        <dbReference type="SAM" id="SignalP"/>
    </source>
</evidence>
<dbReference type="Pfam" id="PF12768">
    <property type="entry name" value="Rax2"/>
    <property type="match status" value="1"/>
</dbReference>
<feature type="domain" description="Rax2-like second" evidence="5">
    <location>
        <begin position="256"/>
        <end position="418"/>
    </location>
</feature>
<dbReference type="GO" id="GO:1902929">
    <property type="term" value="C:plasma membrane of growing cell tip"/>
    <property type="evidence" value="ECO:0007669"/>
    <property type="project" value="TreeGrafter"/>
</dbReference>
<keyword evidence="2" id="KW-1133">Transmembrane helix</keyword>
<proteinExistence type="predicted"/>
<gene>
    <name evidence="7" type="ORF">HG535_0G04500</name>
</gene>
<feature type="region of interest" description="Disordered" evidence="1">
    <location>
        <begin position="1114"/>
        <end position="1142"/>
    </location>
</feature>
<sequence>MIFIWLLHLLVLVVKVSYSAQLQNIRDRLNIQYNNIPPLQLSNNSNNVLEVLGDFKTLSILRYTGQENFTSGIASNSSPRDLIYYSNDTFVKLLRGNDDTCINQIVPFGVDSFILSGTGSLSELSLENQLLFNLTSGSLNPIFETRLLNINAILEDGDSVYFGGNFTFTNTQNSSLIGHSVSMWNSTGNYTSLLPFVGFGEGSVVNSIIRLDTDNILFSGRFHELENTALLIKNHSATANTSFSSNSSSYLPSIHLGQVVPLKHSNWTSQDGILDEDSFVCPNSNADSWFLNGTAGSLECALPHSLVPKKIRIYNSQIEDHQVSLFRIITRPSNGIMNLTYLDPIDGTQKFCDAFCPLMSKRISTESTRNLTRQIFIDNNLTDIGWSDTFQDFAFVDDILVAEIELQALSSYGSHLGLSSFQIYQETLSTFANNSLNVPDCEFESNYSNAELSNNTWYSNSQGTGSIAAEYAGGSDTIPRVSFYPDIIYAGNYTINIYTPGCSLDNTCSSRGIANVTLWNQTDSSILSSILLYQNNEELKYDTVFSGHLDSSPLITLEYHSSVYPNNPSTVFVADFVDVSVNSVDDLNNNFSDSSKILLNGLFQYQKSNFTNGATNISVGNTTLNKYPNENLPNNSSLYACMYNESVWIGGSNSGVVKLELDDGMAITEEDRIGTSGHVEKISVYSEGIIIFETFNQSSEVRIRTYNRANNSFENLNSSFTTFSNVTFHGSELLIFDNHNIFNVSSQQYVSNSSSFSLSLWAAGQNSHGDLIFSGAVSENEYSKLNGSVALFGSNSSLTTSSISESAYRGIFLNNSLSAYAIHDKEDFRTRMVFTDGRSSPWTWAGSIDSMLYSSNETLLAVGSSGVSQNSFLTLFNLSNFETIANETLLDGRINSMVFFERNSTFLVGGNFTLSNSNCSNLCLYSYEKQSWQGFETDFVVRDVKQLQLNNSTEILLSASWSGNKTSNSGLASLKISDFTMRSLLNASNDLRFSSSDQNSIIAWNSTHLMSYDLNDWRRTRLPTSLPIVDLTQISINGQLDKRDNEDLQGILVIGRSLKSAENNVQAFLYDSQSFLPYFSANLNSDTYDASSFFADEDVSSLYVTDQLLLNPNRTLQHPRASSTSYIPSSSPTSTSTSSHRSRKRLDRGFVVLIGLALAVGTVTLIGITGVSLAFLFKQNETPGSRYSKTSEADMTSALPAEKLLKFL</sequence>
<evidence type="ECO:0000259" key="5">
    <source>
        <dbReference type="Pfam" id="PF20842"/>
    </source>
</evidence>
<dbReference type="PANTHER" id="PTHR31778">
    <property type="entry name" value="BUD SITE SELECTION PROTEIN RAX2"/>
    <property type="match status" value="1"/>
</dbReference>
<feature type="domain" description="Rax2-like C-terminal" evidence="4">
    <location>
        <begin position="873"/>
        <end position="1102"/>
    </location>
</feature>